<keyword evidence="2" id="KW-1133">Transmembrane helix</keyword>
<reference evidence="5" key="1">
    <citation type="submission" date="2018-04" db="EMBL/GenBank/DDBJ databases">
        <title>Complete genome of Antarctic heterotrophic bacterium Hymenobacter nivis.</title>
        <authorList>
            <person name="Terashima M."/>
        </authorList>
    </citation>
    <scope>NUCLEOTIDE SEQUENCE [LARGE SCALE GENOMIC DNA]</scope>
    <source>
        <strain evidence="5">NBRC 111535</strain>
    </source>
</reference>
<dbReference type="PANTHER" id="PTHR34978">
    <property type="entry name" value="POSSIBLE SENSOR-TRANSDUCER PROTEIN BLAR"/>
    <property type="match status" value="1"/>
</dbReference>
<dbReference type="AlphaFoldDB" id="A0A2Z3GXU2"/>
<sequence length="596" mass="63029">MPSAPLLYLLKAHAVLLLFAAAYSGLLRPLTFFALNRAYLAFALLFAAAYPALPMPALWPAAAPGPAVAWVLAELPPGVPAAALPAPGPDWPAWLLAGYAAGAALLLGRLLMQLLSLARLHRQARSAGASGGVAYRQLAGGGGPFSFGRTIYLDPAQHPAPTELAAVLAHEQAHVRQGHTLDVLLAHVATAVFWLNPAMWLLRRALLDNLEYLADAATLRTGLDRRAYQYSLLRLGPPAGSPALVSPFSLSTLKNRILMMNRPVSNRLQLLRYALAGPLVVAAALAYSAAHAQAAPNPATPADESFAITNKAGTTVMKLAGPAAYYVDGQIRSYANLAKVDPAAVASVRVVPAEQARPLLGTDQATYVITTEAKKAEPAVVAFNEKVRRVAPYRMGIDRQGDATLTRERPSKAGATAAPQGGPKPGLKPFSGAARSYYVDGKHVDEMTATAVKDIVSMQILKGEMAKQFLGYDGDSHLVMVITTKAKIAAPEVVEFNNKIQQIAPLKGLIADLASGVPQLSSPAQAAPPAGREVPISYVAAPALAYITQNYPDSRITGVAEVKNAKTGQLNYRVEVTKGRRPQYAVFDAQGQPVAE</sequence>
<dbReference type="PANTHER" id="PTHR34978:SF3">
    <property type="entry name" value="SLR0241 PROTEIN"/>
    <property type="match status" value="1"/>
</dbReference>
<dbReference type="Proteomes" id="UP000245999">
    <property type="component" value="Chromosome"/>
</dbReference>
<evidence type="ECO:0000256" key="1">
    <source>
        <dbReference type="SAM" id="MobiDB-lite"/>
    </source>
</evidence>
<keyword evidence="2" id="KW-0812">Transmembrane</keyword>
<feature type="transmembrane region" description="Helical" evidence="2">
    <location>
        <begin position="93"/>
        <end position="112"/>
    </location>
</feature>
<accession>A0A2Z3GXU2</accession>
<dbReference type="KEGG" id="hnv:DDQ68_16215"/>
<keyword evidence="2" id="KW-0472">Membrane</keyword>
<organism evidence="4 5">
    <name type="scientific">Hymenobacter nivis</name>
    <dbReference type="NCBI Taxonomy" id="1850093"/>
    <lineage>
        <taxon>Bacteria</taxon>
        <taxon>Pseudomonadati</taxon>
        <taxon>Bacteroidota</taxon>
        <taxon>Cytophagia</taxon>
        <taxon>Cytophagales</taxon>
        <taxon>Hymenobacteraceae</taxon>
        <taxon>Hymenobacter</taxon>
    </lineage>
</organism>
<feature type="transmembrane region" description="Helical" evidence="2">
    <location>
        <begin position="6"/>
        <end position="26"/>
    </location>
</feature>
<evidence type="ECO:0000256" key="2">
    <source>
        <dbReference type="SAM" id="Phobius"/>
    </source>
</evidence>
<name>A0A2Z3GXU2_9BACT</name>
<dbReference type="OrthoDB" id="1522859at2"/>
<dbReference type="RefSeq" id="WP_109657240.1">
    <property type="nucleotide sequence ID" value="NZ_CP029145.1"/>
</dbReference>
<feature type="compositionally biased region" description="Basic and acidic residues" evidence="1">
    <location>
        <begin position="399"/>
        <end position="411"/>
    </location>
</feature>
<keyword evidence="5" id="KW-1185">Reference proteome</keyword>
<dbReference type="InterPro" id="IPR052173">
    <property type="entry name" value="Beta-lactam_resp_regulator"/>
</dbReference>
<evidence type="ECO:0000313" key="5">
    <source>
        <dbReference type="Proteomes" id="UP000245999"/>
    </source>
</evidence>
<proteinExistence type="predicted"/>
<gene>
    <name evidence="4" type="ORF">DDQ68_16215</name>
</gene>
<feature type="domain" description="Peptidase M56" evidence="3">
    <location>
        <begin position="157"/>
        <end position="259"/>
    </location>
</feature>
<protein>
    <recommendedName>
        <fullName evidence="3">Peptidase M56 domain-containing protein</fullName>
    </recommendedName>
</protein>
<dbReference type="EMBL" id="CP029145">
    <property type="protein sequence ID" value="AWM34194.1"/>
    <property type="molecule type" value="Genomic_DNA"/>
</dbReference>
<dbReference type="InterPro" id="IPR008756">
    <property type="entry name" value="Peptidase_M56"/>
</dbReference>
<feature type="transmembrane region" description="Helical" evidence="2">
    <location>
        <begin position="38"/>
        <end position="59"/>
    </location>
</feature>
<evidence type="ECO:0000259" key="3">
    <source>
        <dbReference type="Pfam" id="PF05569"/>
    </source>
</evidence>
<dbReference type="Pfam" id="PF05569">
    <property type="entry name" value="Peptidase_M56"/>
    <property type="match status" value="1"/>
</dbReference>
<dbReference type="CDD" id="cd07341">
    <property type="entry name" value="M56_BlaR1_MecR1_like"/>
    <property type="match status" value="1"/>
</dbReference>
<evidence type="ECO:0000313" key="4">
    <source>
        <dbReference type="EMBL" id="AWM34194.1"/>
    </source>
</evidence>
<feature type="region of interest" description="Disordered" evidence="1">
    <location>
        <begin position="399"/>
        <end position="426"/>
    </location>
</feature>